<dbReference type="GO" id="GO:0016281">
    <property type="term" value="C:eukaryotic translation initiation factor 4F complex"/>
    <property type="evidence" value="ECO:0007669"/>
    <property type="project" value="TreeGrafter"/>
</dbReference>
<dbReference type="SUPFAM" id="SSF48371">
    <property type="entry name" value="ARM repeat"/>
    <property type="match status" value="1"/>
</dbReference>
<dbReference type="Gene3D" id="1.25.40.180">
    <property type="match status" value="1"/>
</dbReference>
<dbReference type="GO" id="GO:0003729">
    <property type="term" value="F:mRNA binding"/>
    <property type="evidence" value="ECO:0007669"/>
    <property type="project" value="TreeGrafter"/>
</dbReference>
<keyword evidence="3" id="KW-1185">Reference proteome</keyword>
<dbReference type="AlphaFoldDB" id="A0AAV5VR27"/>
<protein>
    <submittedName>
        <fullName evidence="2">Uncharacterized protein</fullName>
    </submittedName>
</protein>
<comment type="caution">
    <text evidence="2">The sequence shown here is derived from an EMBL/GenBank/DDBJ whole genome shotgun (WGS) entry which is preliminary data.</text>
</comment>
<dbReference type="Proteomes" id="UP001432322">
    <property type="component" value="Unassembled WGS sequence"/>
</dbReference>
<organism evidence="2 3">
    <name type="scientific">Pristionchus fissidentatus</name>
    <dbReference type="NCBI Taxonomy" id="1538716"/>
    <lineage>
        <taxon>Eukaryota</taxon>
        <taxon>Metazoa</taxon>
        <taxon>Ecdysozoa</taxon>
        <taxon>Nematoda</taxon>
        <taxon>Chromadorea</taxon>
        <taxon>Rhabditida</taxon>
        <taxon>Rhabditina</taxon>
        <taxon>Diplogasteromorpha</taxon>
        <taxon>Diplogasteroidea</taxon>
        <taxon>Neodiplogasteridae</taxon>
        <taxon>Pristionchus</taxon>
    </lineage>
</organism>
<proteinExistence type="predicted"/>
<name>A0AAV5VR27_9BILA</name>
<feature type="non-terminal residue" evidence="2">
    <location>
        <position position="276"/>
    </location>
</feature>
<evidence type="ECO:0000313" key="2">
    <source>
        <dbReference type="EMBL" id="GMT20487.1"/>
    </source>
</evidence>
<feature type="non-terminal residue" evidence="2">
    <location>
        <position position="1"/>
    </location>
</feature>
<gene>
    <name evidence="2" type="ORF">PFISCL1PPCAC_11784</name>
</gene>
<dbReference type="PANTHER" id="PTHR23253:SF78">
    <property type="entry name" value="EUKARYOTIC TRANSLATION INITIATION FACTOR 4G1, ISOFORM B-RELATED"/>
    <property type="match status" value="1"/>
</dbReference>
<dbReference type="GO" id="GO:0003743">
    <property type="term" value="F:translation initiation factor activity"/>
    <property type="evidence" value="ECO:0007669"/>
    <property type="project" value="TreeGrafter"/>
</dbReference>
<accession>A0AAV5VR27</accession>
<dbReference type="EMBL" id="BTSY01000003">
    <property type="protein sequence ID" value="GMT20487.1"/>
    <property type="molecule type" value="Genomic_DNA"/>
</dbReference>
<keyword evidence="1" id="KW-0175">Coiled coil</keyword>
<reference evidence="2" key="1">
    <citation type="submission" date="2023-10" db="EMBL/GenBank/DDBJ databases">
        <title>Genome assembly of Pristionchus species.</title>
        <authorList>
            <person name="Yoshida K."/>
            <person name="Sommer R.J."/>
        </authorList>
    </citation>
    <scope>NUCLEOTIDE SEQUENCE</scope>
    <source>
        <strain evidence="2">RS5133</strain>
    </source>
</reference>
<feature type="coiled-coil region" evidence="1">
    <location>
        <begin position="17"/>
        <end position="51"/>
    </location>
</feature>
<dbReference type="InterPro" id="IPR016024">
    <property type="entry name" value="ARM-type_fold"/>
</dbReference>
<evidence type="ECO:0000256" key="1">
    <source>
        <dbReference type="SAM" id="Coils"/>
    </source>
</evidence>
<evidence type="ECO:0000313" key="3">
    <source>
        <dbReference type="Proteomes" id="UP001432322"/>
    </source>
</evidence>
<dbReference type="PANTHER" id="PTHR23253">
    <property type="entry name" value="EUKARYOTIC TRANSLATION INITIATION FACTOR 4 GAMMA"/>
    <property type="match status" value="1"/>
</dbReference>
<sequence>FNESVGTSHSKEEEVWNLTSTEEEEHLRKRKSELEKEIIRLYQDNDQYDDTNGRYNREFFYNTREYDKLFNSVTFPAPLKELGVCKSLVGLEPNKKLFGKAKFKPDYCNFAKSSSYQGRHPIRVRAAAGGGQVGAVDGWYSDVMLTVVNSNVQLHKAENPWKAGRIEVDDGTEVFAKKALFKRVRSILNRITRTTKSFMKVEFLALNVHESPFLNEVVAFIFEKAITEPMYGPLYASLCTTQNKGAPDSNVSQFRKVLRQRAKQIFEYGDDYFVEK</sequence>